<feature type="chain" id="PRO_5036995573" evidence="2">
    <location>
        <begin position="32"/>
        <end position="172"/>
    </location>
</feature>
<feature type="signal peptide" evidence="2">
    <location>
        <begin position="1"/>
        <end position="31"/>
    </location>
</feature>
<proteinExistence type="predicted"/>
<name>A0A917JU95_9GAMM</name>
<evidence type="ECO:0000313" key="3">
    <source>
        <dbReference type="EMBL" id="GGI86372.1"/>
    </source>
</evidence>
<protein>
    <submittedName>
        <fullName evidence="3">Uncharacterized protein</fullName>
    </submittedName>
</protein>
<dbReference type="Proteomes" id="UP000613743">
    <property type="component" value="Unassembled WGS sequence"/>
</dbReference>
<sequence length="172" mass="19169">MAVQKGEKVLMKILKTLVTSMLMLLALNSHGAEPALAQLEADILAKQAKYEALVDDYQKKRQQLEAAITELKQQEQVLMALKNELAALNSVMTEARAAESQTRPLKAENQPLAKKTGIGAEPDEEPCTCVFNSNRKYNPEKVLWNNAYWICEIYKTDGTCSAVKKIKDVSID</sequence>
<dbReference type="EMBL" id="BMPZ01000007">
    <property type="protein sequence ID" value="GGI86372.1"/>
    <property type="molecule type" value="Genomic_DNA"/>
</dbReference>
<evidence type="ECO:0000313" key="4">
    <source>
        <dbReference type="Proteomes" id="UP000613743"/>
    </source>
</evidence>
<evidence type="ECO:0000256" key="1">
    <source>
        <dbReference type="SAM" id="Coils"/>
    </source>
</evidence>
<comment type="caution">
    <text evidence="3">The sequence shown here is derived from an EMBL/GenBank/DDBJ whole genome shotgun (WGS) entry which is preliminary data.</text>
</comment>
<reference evidence="3" key="2">
    <citation type="submission" date="2020-09" db="EMBL/GenBank/DDBJ databases">
        <authorList>
            <person name="Sun Q."/>
            <person name="Ohkuma M."/>
        </authorList>
    </citation>
    <scope>NUCLEOTIDE SEQUENCE</scope>
    <source>
        <strain evidence="3">JCM 30804</strain>
    </source>
</reference>
<keyword evidence="2" id="KW-0732">Signal</keyword>
<evidence type="ECO:0000256" key="2">
    <source>
        <dbReference type="SAM" id="SignalP"/>
    </source>
</evidence>
<keyword evidence="4" id="KW-1185">Reference proteome</keyword>
<keyword evidence="1" id="KW-0175">Coiled coil</keyword>
<organism evidence="3 4">
    <name type="scientific">Shewanella gelidii</name>
    <dbReference type="NCBI Taxonomy" id="1642821"/>
    <lineage>
        <taxon>Bacteria</taxon>
        <taxon>Pseudomonadati</taxon>
        <taxon>Pseudomonadota</taxon>
        <taxon>Gammaproteobacteria</taxon>
        <taxon>Alteromonadales</taxon>
        <taxon>Shewanellaceae</taxon>
        <taxon>Shewanella</taxon>
    </lineage>
</organism>
<reference evidence="3" key="1">
    <citation type="journal article" date="2014" name="Int. J. Syst. Evol. Microbiol.">
        <title>Complete genome sequence of Corynebacterium casei LMG S-19264T (=DSM 44701T), isolated from a smear-ripened cheese.</title>
        <authorList>
            <consortium name="US DOE Joint Genome Institute (JGI-PGF)"/>
            <person name="Walter F."/>
            <person name="Albersmeier A."/>
            <person name="Kalinowski J."/>
            <person name="Ruckert C."/>
        </authorList>
    </citation>
    <scope>NUCLEOTIDE SEQUENCE</scope>
    <source>
        <strain evidence="3">JCM 30804</strain>
    </source>
</reference>
<dbReference type="AlphaFoldDB" id="A0A917JU95"/>
<feature type="coiled-coil region" evidence="1">
    <location>
        <begin position="36"/>
        <end position="98"/>
    </location>
</feature>
<gene>
    <name evidence="3" type="ORF">GCM10009332_24640</name>
</gene>
<accession>A0A917JU95</accession>